<sequence>MLTLEKLALWNWRVVTAGVVVGVGLVAMYWRSLPPEVPLLYSRPWGQDQLVSPYFLIIAPVFSTTVGVLLGWVANKSGEEKLLPIIILVSSMVVQIITILGLVRIVMLVV</sequence>
<gene>
    <name evidence="2" type="ORF">UX05_C0011G0019</name>
</gene>
<evidence type="ECO:0000256" key="1">
    <source>
        <dbReference type="SAM" id="Phobius"/>
    </source>
</evidence>
<evidence type="ECO:0008006" key="4">
    <source>
        <dbReference type="Google" id="ProtNLM"/>
    </source>
</evidence>
<proteinExistence type="predicted"/>
<accession>A0A0G1PAZ4</accession>
<organism evidence="2 3">
    <name type="scientific">Candidatus Amesbacteria bacterium GW2011_GWC2_45_19</name>
    <dbReference type="NCBI Taxonomy" id="1618366"/>
    <lineage>
        <taxon>Bacteria</taxon>
        <taxon>Candidatus Amesiibacteriota</taxon>
    </lineage>
</organism>
<feature type="transmembrane region" description="Helical" evidence="1">
    <location>
        <begin position="50"/>
        <end position="73"/>
    </location>
</feature>
<dbReference type="AlphaFoldDB" id="A0A0G1PAZ4"/>
<evidence type="ECO:0000313" key="2">
    <source>
        <dbReference type="EMBL" id="KKU02553.1"/>
    </source>
</evidence>
<keyword evidence="1" id="KW-1133">Transmembrane helix</keyword>
<protein>
    <recommendedName>
        <fullName evidence="4">DUF1648 domain-containing protein</fullName>
    </recommendedName>
</protein>
<dbReference type="Proteomes" id="UP000034264">
    <property type="component" value="Unassembled WGS sequence"/>
</dbReference>
<feature type="transmembrane region" description="Helical" evidence="1">
    <location>
        <begin position="12"/>
        <end position="30"/>
    </location>
</feature>
<comment type="caution">
    <text evidence="2">The sequence shown here is derived from an EMBL/GenBank/DDBJ whole genome shotgun (WGS) entry which is preliminary data.</text>
</comment>
<dbReference type="EMBL" id="LCKS01000011">
    <property type="protein sequence ID" value="KKU02553.1"/>
    <property type="molecule type" value="Genomic_DNA"/>
</dbReference>
<feature type="transmembrane region" description="Helical" evidence="1">
    <location>
        <begin position="85"/>
        <end position="107"/>
    </location>
</feature>
<name>A0A0G1PAZ4_9BACT</name>
<keyword evidence="1" id="KW-0472">Membrane</keyword>
<reference evidence="2 3" key="1">
    <citation type="journal article" date="2015" name="Nature">
        <title>rRNA introns, odd ribosomes, and small enigmatic genomes across a large radiation of phyla.</title>
        <authorList>
            <person name="Brown C.T."/>
            <person name="Hug L.A."/>
            <person name="Thomas B.C."/>
            <person name="Sharon I."/>
            <person name="Castelle C.J."/>
            <person name="Singh A."/>
            <person name="Wilkins M.J."/>
            <person name="Williams K.H."/>
            <person name="Banfield J.F."/>
        </authorList>
    </citation>
    <scope>NUCLEOTIDE SEQUENCE [LARGE SCALE GENOMIC DNA]</scope>
</reference>
<keyword evidence="1" id="KW-0812">Transmembrane</keyword>
<evidence type="ECO:0000313" key="3">
    <source>
        <dbReference type="Proteomes" id="UP000034264"/>
    </source>
</evidence>